<dbReference type="EMBL" id="JBFARM010000008">
    <property type="protein sequence ID" value="MEV4289348.1"/>
    <property type="molecule type" value="Genomic_DNA"/>
</dbReference>
<comment type="caution">
    <text evidence="1">The sequence shown here is derived from an EMBL/GenBank/DDBJ whole genome shotgun (WGS) entry which is preliminary data.</text>
</comment>
<name>A0ABV3HA09_9ACTN</name>
<dbReference type="InterPro" id="IPR045592">
    <property type="entry name" value="DUF6461"/>
</dbReference>
<dbReference type="RefSeq" id="WP_364455361.1">
    <property type="nucleotide sequence ID" value="NZ_JBFARM010000008.1"/>
</dbReference>
<evidence type="ECO:0000313" key="1">
    <source>
        <dbReference type="EMBL" id="MEV4289348.1"/>
    </source>
</evidence>
<organism evidence="1 2">
    <name type="scientific">Nonomuraea bangladeshensis</name>
    <dbReference type="NCBI Taxonomy" id="404385"/>
    <lineage>
        <taxon>Bacteria</taxon>
        <taxon>Bacillati</taxon>
        <taxon>Actinomycetota</taxon>
        <taxon>Actinomycetes</taxon>
        <taxon>Streptosporangiales</taxon>
        <taxon>Streptosporangiaceae</taxon>
        <taxon>Nonomuraea</taxon>
    </lineage>
</organism>
<accession>A0ABV3HA09</accession>
<dbReference type="Proteomes" id="UP001552427">
    <property type="component" value="Unassembled WGS sequence"/>
</dbReference>
<protein>
    <submittedName>
        <fullName evidence="1">DUF6461 domain-containing protein</fullName>
    </submittedName>
</protein>
<gene>
    <name evidence="1" type="ORF">AB0K40_27935</name>
</gene>
<sequence length="358" mass="38544">MSPSDGTFAELRSSGLPGQLCLTWCRGDDLEEVARRFGADLPSGVWADPDDLEDLEESYHGQLLQLTSLDGWVLALEPSGFQGVRPEVLGPLSSSGRAALSVFWNVELDSSICYAADGQIMTSFKLIDVESRTGAAPTALDAVLDEFGLHTELPIDECKARSLTLGEKVSGRPIPTGWLDSPQLVYTITDPLPDLPVPPFGPQPSFLSEPQFAHILTGPPPVAALAIARMVASLAAGVATLRDGLTEEIMTLLDHGERRPGQRETLRAELTAHADATWQEARRLRSAAPLGRADGALEFEVAAHAARVLMATLLPDPVAAASAATSQGHHLRLPADGHARMQVLYKTMQRIEYDLRHP</sequence>
<reference evidence="1 2" key="1">
    <citation type="submission" date="2024-06" db="EMBL/GenBank/DDBJ databases">
        <title>The Natural Products Discovery Center: Release of the First 8490 Sequenced Strains for Exploring Actinobacteria Biosynthetic Diversity.</title>
        <authorList>
            <person name="Kalkreuter E."/>
            <person name="Kautsar S.A."/>
            <person name="Yang D."/>
            <person name="Bader C.D."/>
            <person name="Teijaro C.N."/>
            <person name="Fluegel L."/>
            <person name="Davis C.M."/>
            <person name="Simpson J.R."/>
            <person name="Lauterbach L."/>
            <person name="Steele A.D."/>
            <person name="Gui C."/>
            <person name="Meng S."/>
            <person name="Li G."/>
            <person name="Viehrig K."/>
            <person name="Ye F."/>
            <person name="Su P."/>
            <person name="Kiefer A.F."/>
            <person name="Nichols A."/>
            <person name="Cepeda A.J."/>
            <person name="Yan W."/>
            <person name="Fan B."/>
            <person name="Jiang Y."/>
            <person name="Adhikari A."/>
            <person name="Zheng C.-J."/>
            <person name="Schuster L."/>
            <person name="Cowan T.M."/>
            <person name="Smanski M.J."/>
            <person name="Chevrette M.G."/>
            <person name="De Carvalho L.P.S."/>
            <person name="Shen B."/>
        </authorList>
    </citation>
    <scope>NUCLEOTIDE SEQUENCE [LARGE SCALE GENOMIC DNA]</scope>
    <source>
        <strain evidence="1 2">NPDC049574</strain>
    </source>
</reference>
<proteinExistence type="predicted"/>
<dbReference type="Pfam" id="PF20062">
    <property type="entry name" value="DUF6461"/>
    <property type="match status" value="1"/>
</dbReference>
<evidence type="ECO:0000313" key="2">
    <source>
        <dbReference type="Proteomes" id="UP001552427"/>
    </source>
</evidence>
<keyword evidence="2" id="KW-1185">Reference proteome</keyword>